<keyword evidence="4" id="KW-0812">Transmembrane</keyword>
<reference evidence="14 15" key="1">
    <citation type="journal article" date="2018" name="MBio">
        <title>Comparative Genomics Reveals the Core Gene Toolbox for the Fungus-Insect Symbiosis.</title>
        <authorList>
            <person name="Wang Y."/>
            <person name="Stata M."/>
            <person name="Wang W."/>
            <person name="Stajich J.E."/>
            <person name="White M.M."/>
            <person name="Moncalvo J.M."/>
        </authorList>
    </citation>
    <scope>NUCLEOTIDE SEQUENCE [LARGE SCALE GENOMIC DNA]</scope>
    <source>
        <strain evidence="14 15">AUS-126-30</strain>
    </source>
</reference>
<evidence type="ECO:0000256" key="8">
    <source>
        <dbReference type="ARBA" id="ARBA00023128"/>
    </source>
</evidence>
<dbReference type="EMBL" id="MBFU01001229">
    <property type="protein sequence ID" value="PVZ96617.1"/>
    <property type="molecule type" value="Genomic_DNA"/>
</dbReference>
<gene>
    <name evidence="14" type="ORF">BB558_007468</name>
</gene>
<dbReference type="CDD" id="cd06530">
    <property type="entry name" value="S26_SPase_I"/>
    <property type="match status" value="1"/>
</dbReference>
<dbReference type="GO" id="GO:0006627">
    <property type="term" value="P:protein processing involved in protein targeting to mitochondrion"/>
    <property type="evidence" value="ECO:0007669"/>
    <property type="project" value="InterPro"/>
</dbReference>
<keyword evidence="8 11" id="KW-0496">Mitochondrion</keyword>
<protein>
    <recommendedName>
        <fullName evidence="11">Mitochondrial inner membrane protease subunit</fullName>
        <ecNumber evidence="11">3.4.21.-</ecNumber>
    </recommendedName>
</protein>
<organism evidence="14 15">
    <name type="scientific">Smittium angustum</name>
    <dbReference type="NCBI Taxonomy" id="133377"/>
    <lineage>
        <taxon>Eukaryota</taxon>
        <taxon>Fungi</taxon>
        <taxon>Fungi incertae sedis</taxon>
        <taxon>Zoopagomycota</taxon>
        <taxon>Kickxellomycotina</taxon>
        <taxon>Harpellomycetes</taxon>
        <taxon>Harpellales</taxon>
        <taxon>Legeriomycetaceae</taxon>
        <taxon>Smittium</taxon>
    </lineage>
</organism>
<dbReference type="PANTHER" id="PTHR46041">
    <property type="entry name" value="MITOCHONDRIAL INNER MEMBRANE PROTEASE SUBUNIT 2"/>
    <property type="match status" value="1"/>
</dbReference>
<keyword evidence="6 11" id="KW-0378">Hydrolase</keyword>
<dbReference type="GO" id="GO:0006465">
    <property type="term" value="P:signal peptide processing"/>
    <property type="evidence" value="ECO:0007669"/>
    <property type="project" value="InterPro"/>
</dbReference>
<name>A0A2U1IUZ0_SMIAN</name>
<dbReference type="NCBIfam" id="TIGR02227">
    <property type="entry name" value="sigpep_I_bact"/>
    <property type="match status" value="1"/>
</dbReference>
<evidence type="ECO:0000256" key="11">
    <source>
        <dbReference type="RuleBase" id="RU362041"/>
    </source>
</evidence>
<feature type="chain" id="PRO_5015774282" description="Mitochondrial inner membrane protease subunit" evidence="12">
    <location>
        <begin position="30"/>
        <end position="180"/>
    </location>
</feature>
<keyword evidence="3 11" id="KW-0645">Protease</keyword>
<dbReference type="InterPro" id="IPR036286">
    <property type="entry name" value="LexA/Signal_pep-like_sf"/>
</dbReference>
<feature type="signal peptide" evidence="12">
    <location>
        <begin position="1"/>
        <end position="29"/>
    </location>
</feature>
<dbReference type="InterPro" id="IPR019533">
    <property type="entry name" value="Peptidase_S26"/>
</dbReference>
<evidence type="ECO:0000256" key="3">
    <source>
        <dbReference type="ARBA" id="ARBA00022670"/>
    </source>
</evidence>
<feature type="active site" evidence="10">
    <location>
        <position position="88"/>
    </location>
</feature>
<dbReference type="AlphaFoldDB" id="A0A2U1IUZ0"/>
<comment type="similarity">
    <text evidence="2">Belongs to the peptidase S26 family. IMP2 subfamily.</text>
</comment>
<sequence>MSAHLKQKILKSLLWVPVIVFVNNHVVSATFIQGRSMQPALNPDKNLMAKDLVILNKMVSGSLSKKFIKRGDVVTLRSPSDPDSIIIKRIIGLPGDIIEPIQVHNKSHKLPDKLKIPEGHCWVEGDEGFHSIDSNTFGYIPLGLVHGRASFVLYPFSNMGFIGKSIPEWKKKRISPGNNE</sequence>
<dbReference type="Proteomes" id="UP000245591">
    <property type="component" value="Unassembled WGS sequence"/>
</dbReference>
<dbReference type="GO" id="GO:0042720">
    <property type="term" value="C:mitochondrial inner membrane peptidase complex"/>
    <property type="evidence" value="ECO:0007669"/>
    <property type="project" value="InterPro"/>
</dbReference>
<keyword evidence="9" id="KW-0472">Membrane</keyword>
<keyword evidence="5 11" id="KW-0999">Mitochondrion inner membrane</keyword>
<evidence type="ECO:0000313" key="14">
    <source>
        <dbReference type="EMBL" id="PVZ96617.1"/>
    </source>
</evidence>
<evidence type="ECO:0000313" key="15">
    <source>
        <dbReference type="Proteomes" id="UP000245591"/>
    </source>
</evidence>
<dbReference type="GO" id="GO:0004252">
    <property type="term" value="F:serine-type endopeptidase activity"/>
    <property type="evidence" value="ECO:0007669"/>
    <property type="project" value="InterPro"/>
</dbReference>
<comment type="caution">
    <text evidence="14">The sequence shown here is derived from an EMBL/GenBank/DDBJ whole genome shotgun (WGS) entry which is preliminary data.</text>
</comment>
<feature type="domain" description="Peptidase S26" evidence="13">
    <location>
        <begin position="13"/>
        <end position="154"/>
    </location>
</feature>
<comment type="subcellular location">
    <subcellularLocation>
        <location evidence="1">Mitochondrion inner membrane</location>
        <topology evidence="1">Single-pass membrane protein</topology>
    </subcellularLocation>
</comment>
<evidence type="ECO:0000256" key="12">
    <source>
        <dbReference type="SAM" id="SignalP"/>
    </source>
</evidence>
<evidence type="ECO:0000256" key="5">
    <source>
        <dbReference type="ARBA" id="ARBA00022792"/>
    </source>
</evidence>
<dbReference type="InterPro" id="IPR000223">
    <property type="entry name" value="Pept_S26A_signal_pept_1"/>
</dbReference>
<accession>A0A2U1IUZ0</accession>
<evidence type="ECO:0000256" key="4">
    <source>
        <dbReference type="ARBA" id="ARBA00022692"/>
    </source>
</evidence>
<evidence type="ECO:0000256" key="7">
    <source>
        <dbReference type="ARBA" id="ARBA00022989"/>
    </source>
</evidence>
<proteinExistence type="inferred from homology"/>
<dbReference type="Pfam" id="PF10502">
    <property type="entry name" value="Peptidase_S26"/>
    <property type="match status" value="1"/>
</dbReference>
<dbReference type="SUPFAM" id="SSF51306">
    <property type="entry name" value="LexA/Signal peptidase"/>
    <property type="match status" value="1"/>
</dbReference>
<keyword evidence="15" id="KW-1185">Reference proteome</keyword>
<feature type="active site" evidence="10">
    <location>
        <position position="36"/>
    </location>
</feature>
<evidence type="ECO:0000256" key="6">
    <source>
        <dbReference type="ARBA" id="ARBA00022801"/>
    </source>
</evidence>
<dbReference type="Gene3D" id="2.10.109.10">
    <property type="entry name" value="Umud Fragment, subunit A"/>
    <property type="match status" value="1"/>
</dbReference>
<evidence type="ECO:0000259" key="13">
    <source>
        <dbReference type="Pfam" id="PF10502"/>
    </source>
</evidence>
<keyword evidence="7" id="KW-1133">Transmembrane helix</keyword>
<keyword evidence="12" id="KW-0732">Signal</keyword>
<dbReference type="InterPro" id="IPR037730">
    <property type="entry name" value="IMP2"/>
</dbReference>
<evidence type="ECO:0000256" key="1">
    <source>
        <dbReference type="ARBA" id="ARBA00004434"/>
    </source>
</evidence>
<dbReference type="EC" id="3.4.21.-" evidence="11"/>
<evidence type="ECO:0000256" key="2">
    <source>
        <dbReference type="ARBA" id="ARBA00007066"/>
    </source>
</evidence>
<evidence type="ECO:0000256" key="9">
    <source>
        <dbReference type="ARBA" id="ARBA00023136"/>
    </source>
</evidence>
<evidence type="ECO:0000256" key="10">
    <source>
        <dbReference type="PIRSR" id="PIRSR600223-1"/>
    </source>
</evidence>
<dbReference type="PRINTS" id="PR00727">
    <property type="entry name" value="LEADERPTASE"/>
</dbReference>
<dbReference type="PANTHER" id="PTHR46041:SF2">
    <property type="entry name" value="MITOCHONDRIAL INNER MEMBRANE PROTEASE SUBUNIT 2"/>
    <property type="match status" value="1"/>
</dbReference>